<dbReference type="CDD" id="cd18578">
    <property type="entry name" value="ABC_6TM_Pgp_ABCB1_D2_like"/>
    <property type="match status" value="1"/>
</dbReference>
<feature type="transmembrane region" description="Helical" evidence="12">
    <location>
        <begin position="284"/>
        <end position="307"/>
    </location>
</feature>
<dbReference type="Pfam" id="PF00005">
    <property type="entry name" value="ABC_tran"/>
    <property type="match status" value="2"/>
</dbReference>
<organism evidence="13 14">
    <name type="scientific">Lupinus albus</name>
    <name type="common">White lupine</name>
    <name type="synonym">Lupinus termis</name>
    <dbReference type="NCBI Taxonomy" id="3870"/>
    <lineage>
        <taxon>Eukaryota</taxon>
        <taxon>Viridiplantae</taxon>
        <taxon>Streptophyta</taxon>
        <taxon>Embryophyta</taxon>
        <taxon>Tracheophyta</taxon>
        <taxon>Spermatophyta</taxon>
        <taxon>Magnoliopsida</taxon>
        <taxon>eudicotyledons</taxon>
        <taxon>Gunneridae</taxon>
        <taxon>Pentapetalae</taxon>
        <taxon>rosids</taxon>
        <taxon>fabids</taxon>
        <taxon>Fabales</taxon>
        <taxon>Fabaceae</taxon>
        <taxon>Papilionoideae</taxon>
        <taxon>50 kb inversion clade</taxon>
        <taxon>genistoids sensu lato</taxon>
        <taxon>core genistoids</taxon>
        <taxon>Genisteae</taxon>
        <taxon>Lupinus</taxon>
    </lineage>
</organism>
<keyword evidence="3" id="KW-0813">Transport</keyword>
<feature type="transmembrane region" description="Helical" evidence="12">
    <location>
        <begin position="754"/>
        <end position="780"/>
    </location>
</feature>
<feature type="compositionally biased region" description="Basic and acidic residues" evidence="11">
    <location>
        <begin position="630"/>
        <end position="639"/>
    </location>
</feature>
<dbReference type="PANTHER" id="PTHR43394">
    <property type="entry name" value="ATP-DEPENDENT PERMEASE MDL1, MITOCHONDRIAL"/>
    <property type="match status" value="1"/>
</dbReference>
<feature type="transmembrane region" description="Helical" evidence="12">
    <location>
        <begin position="936"/>
        <end position="960"/>
    </location>
</feature>
<dbReference type="Proteomes" id="UP000447434">
    <property type="component" value="Chromosome 18"/>
</dbReference>
<proteinExistence type="inferred from homology"/>
<dbReference type="Gene3D" id="3.40.50.300">
    <property type="entry name" value="P-loop containing nucleotide triphosphate hydrolases"/>
    <property type="match status" value="2"/>
</dbReference>
<feature type="region of interest" description="Disordered" evidence="11">
    <location>
        <begin position="1"/>
        <end position="38"/>
    </location>
</feature>
<dbReference type="InterPro" id="IPR036640">
    <property type="entry name" value="ABC1_TM_sf"/>
</dbReference>
<comment type="caution">
    <text evidence="13">The sequence shown here is derived from an EMBL/GenBank/DDBJ whole genome shotgun (WGS) entry which is preliminary data.</text>
</comment>
<dbReference type="GO" id="GO:0015421">
    <property type="term" value="F:ABC-type oligopeptide transporter activity"/>
    <property type="evidence" value="ECO:0007669"/>
    <property type="project" value="TreeGrafter"/>
</dbReference>
<feature type="compositionally biased region" description="Basic and acidic residues" evidence="11">
    <location>
        <begin position="1"/>
        <end position="14"/>
    </location>
</feature>
<feature type="transmembrane region" description="Helical" evidence="12">
    <location>
        <begin position="319"/>
        <end position="337"/>
    </location>
</feature>
<gene>
    <name evidence="13" type="ORF">Lalb_Chr18g0046411</name>
</gene>
<evidence type="ECO:0000256" key="2">
    <source>
        <dbReference type="ARBA" id="ARBA00007577"/>
    </source>
</evidence>
<dbReference type="GO" id="GO:0005524">
    <property type="term" value="F:ATP binding"/>
    <property type="evidence" value="ECO:0007669"/>
    <property type="project" value="UniProtKB-KW"/>
</dbReference>
<dbReference type="GO" id="GO:0090374">
    <property type="term" value="P:oligopeptide export from mitochondrion"/>
    <property type="evidence" value="ECO:0007669"/>
    <property type="project" value="TreeGrafter"/>
</dbReference>
<dbReference type="EMBL" id="WOCE01000018">
    <property type="protein sequence ID" value="KAE9593751.1"/>
    <property type="molecule type" value="Genomic_DNA"/>
</dbReference>
<evidence type="ECO:0000256" key="10">
    <source>
        <dbReference type="ARBA" id="ARBA00023180"/>
    </source>
</evidence>
<feature type="transmembrane region" description="Helical" evidence="12">
    <location>
        <begin position="108"/>
        <end position="128"/>
    </location>
</feature>
<dbReference type="InterPro" id="IPR017871">
    <property type="entry name" value="ABC_transporter-like_CS"/>
</dbReference>
<name>A0A6A4NX84_LUPAL</name>
<feature type="compositionally biased region" description="Low complexity" evidence="11">
    <location>
        <begin position="649"/>
        <end position="668"/>
    </location>
</feature>
<dbReference type="PANTHER" id="PTHR43394:SF16">
    <property type="entry name" value="ABC TRANSPORTER B FAMILY MEMBER 4-LIKE ISOFORM X1"/>
    <property type="match status" value="1"/>
</dbReference>
<evidence type="ECO:0000256" key="8">
    <source>
        <dbReference type="ARBA" id="ARBA00022989"/>
    </source>
</evidence>
<dbReference type="AlphaFoldDB" id="A0A6A4NX84"/>
<dbReference type="SUPFAM" id="SSF52540">
    <property type="entry name" value="P-loop containing nucleoside triphosphate hydrolases"/>
    <property type="match status" value="2"/>
</dbReference>
<feature type="transmembrane region" description="Helical" evidence="12">
    <location>
        <begin position="855"/>
        <end position="874"/>
    </location>
</feature>
<dbReference type="GO" id="GO:0010329">
    <property type="term" value="F:auxin efflux transmembrane transporter activity"/>
    <property type="evidence" value="ECO:0007669"/>
    <property type="project" value="UniProtKB-ARBA"/>
</dbReference>
<dbReference type="InterPro" id="IPR027417">
    <property type="entry name" value="P-loop_NTPase"/>
</dbReference>
<keyword evidence="10" id="KW-0325">Glycoprotein</keyword>
<evidence type="ECO:0000256" key="4">
    <source>
        <dbReference type="ARBA" id="ARBA00022692"/>
    </source>
</evidence>
<keyword evidence="4 12" id="KW-0812">Transmembrane</keyword>
<dbReference type="InterPro" id="IPR039421">
    <property type="entry name" value="Type_1_exporter"/>
</dbReference>
<evidence type="ECO:0000256" key="5">
    <source>
        <dbReference type="ARBA" id="ARBA00022737"/>
    </source>
</evidence>
<evidence type="ECO:0000256" key="3">
    <source>
        <dbReference type="ARBA" id="ARBA00022448"/>
    </source>
</evidence>
<dbReference type="FunFam" id="3.40.50.300:FF:000066">
    <property type="entry name" value="ABC transporter B family member 1"/>
    <property type="match status" value="2"/>
</dbReference>
<dbReference type="PROSITE" id="PS50929">
    <property type="entry name" value="ABC_TM1F"/>
    <property type="match status" value="2"/>
</dbReference>
<evidence type="ECO:0000256" key="6">
    <source>
        <dbReference type="ARBA" id="ARBA00022741"/>
    </source>
</evidence>
<dbReference type="OrthoDB" id="6500128at2759"/>
<evidence type="ECO:0000313" key="13">
    <source>
        <dbReference type="EMBL" id="KAE9593751.1"/>
    </source>
</evidence>
<dbReference type="FunFam" id="1.20.1560.10:FF:000009">
    <property type="entry name" value="ABC transporter B family member 1"/>
    <property type="match status" value="1"/>
</dbReference>
<evidence type="ECO:0000256" key="9">
    <source>
        <dbReference type="ARBA" id="ARBA00023136"/>
    </source>
</evidence>
<dbReference type="CDD" id="cd03249">
    <property type="entry name" value="ABC_MTABC3_MDL1_MDL2"/>
    <property type="match status" value="2"/>
</dbReference>
<feature type="transmembrane region" description="Helical" evidence="12">
    <location>
        <begin position="710"/>
        <end position="734"/>
    </location>
</feature>
<keyword evidence="14" id="KW-1185">Reference proteome</keyword>
<evidence type="ECO:0000256" key="12">
    <source>
        <dbReference type="SAM" id="Phobius"/>
    </source>
</evidence>
<dbReference type="InterPro" id="IPR003593">
    <property type="entry name" value="AAA+_ATPase"/>
</dbReference>
<dbReference type="GO" id="GO:0016887">
    <property type="term" value="F:ATP hydrolysis activity"/>
    <property type="evidence" value="ECO:0007669"/>
    <property type="project" value="InterPro"/>
</dbReference>
<feature type="region of interest" description="Disordered" evidence="11">
    <location>
        <begin position="622"/>
        <end position="668"/>
    </location>
</feature>
<dbReference type="GO" id="GO:0010328">
    <property type="term" value="F:auxin influx transmembrane transporter activity"/>
    <property type="evidence" value="ECO:0007669"/>
    <property type="project" value="UniProtKB-ARBA"/>
</dbReference>
<dbReference type="Gene3D" id="1.20.1560.10">
    <property type="entry name" value="ABC transporter type 1, transmembrane domain"/>
    <property type="match status" value="1"/>
</dbReference>
<keyword evidence="8 12" id="KW-1133">Transmembrane helix</keyword>
<dbReference type="Pfam" id="PF00664">
    <property type="entry name" value="ABC_membrane"/>
    <property type="match status" value="2"/>
</dbReference>
<comment type="similarity">
    <text evidence="2">Belongs to the ABC transporter superfamily. ABCB family. Multidrug resistance exporter (TC 3.A.1.201) subfamily.</text>
</comment>
<evidence type="ECO:0000256" key="11">
    <source>
        <dbReference type="SAM" id="MobiDB-lite"/>
    </source>
</evidence>
<dbReference type="InterPro" id="IPR003439">
    <property type="entry name" value="ABC_transporter-like_ATP-bd"/>
</dbReference>
<protein>
    <submittedName>
        <fullName evidence="13">Putative xenobiotic-transporting ATPase</fullName>
    </submittedName>
</protein>
<accession>A0A6A4NX84</accession>
<keyword evidence="7" id="KW-0067">ATP-binding</keyword>
<reference evidence="14" key="1">
    <citation type="journal article" date="2020" name="Nat. Commun.">
        <title>Genome sequence of the cluster root forming white lupin.</title>
        <authorList>
            <person name="Hufnagel B."/>
            <person name="Marques A."/>
            <person name="Soriano A."/>
            <person name="Marques L."/>
            <person name="Divol F."/>
            <person name="Doumas P."/>
            <person name="Sallet E."/>
            <person name="Mancinotti D."/>
            <person name="Carrere S."/>
            <person name="Marande W."/>
            <person name="Arribat S."/>
            <person name="Keller J."/>
            <person name="Huneau C."/>
            <person name="Blein T."/>
            <person name="Aime D."/>
            <person name="Laguerre M."/>
            <person name="Taylor J."/>
            <person name="Schubert V."/>
            <person name="Nelson M."/>
            <person name="Geu-Flores F."/>
            <person name="Crespi M."/>
            <person name="Gallardo-Guerrero K."/>
            <person name="Delaux P.-M."/>
            <person name="Salse J."/>
            <person name="Berges H."/>
            <person name="Guyot R."/>
            <person name="Gouzy J."/>
            <person name="Peret B."/>
        </authorList>
    </citation>
    <scope>NUCLEOTIDE SEQUENCE [LARGE SCALE GENOMIC DNA]</scope>
    <source>
        <strain evidence="14">cv. Amiga</strain>
    </source>
</reference>
<comment type="subcellular location">
    <subcellularLocation>
        <location evidence="1">Cell membrane</location>
        <topology evidence="1">Multi-pass membrane protein</topology>
    </subcellularLocation>
</comment>
<dbReference type="PROSITE" id="PS00211">
    <property type="entry name" value="ABC_TRANSPORTER_1"/>
    <property type="match status" value="2"/>
</dbReference>
<evidence type="ECO:0000256" key="1">
    <source>
        <dbReference type="ARBA" id="ARBA00004651"/>
    </source>
</evidence>
<dbReference type="SMART" id="SM00382">
    <property type="entry name" value="AAA"/>
    <property type="match status" value="2"/>
</dbReference>
<dbReference type="GO" id="GO:0005886">
    <property type="term" value="C:plasma membrane"/>
    <property type="evidence" value="ECO:0007669"/>
    <property type="project" value="UniProtKB-SubCell"/>
</dbReference>
<feature type="transmembrane region" description="Helical" evidence="12">
    <location>
        <begin position="56"/>
        <end position="80"/>
    </location>
</feature>
<keyword evidence="6" id="KW-0547">Nucleotide-binding</keyword>
<dbReference type="CDD" id="cd18577">
    <property type="entry name" value="ABC_6TM_Pgp_ABCB1_D1_like"/>
    <property type="match status" value="1"/>
</dbReference>
<sequence>MDPENGEEHKHEETSSAAPENHPSETNTNGENSKQKEKAETVPYFRLFSFADSTDIMLMVVGTIGAIGNGLAMPLMTLLLGQVINTFGSNQTNNTNVVHEVSKICLKFVYLAIGTGIAAFLQVASWMATGERQAARIRGLYLKAILRQDISFFDMETNTGEVIGRMSGDTVLIQDAMGEKVGKFMQLMSAFIGGFVIAFVKGWLLTLVLMSTIPLLVVSGATMALAIGKTSSRGQKAYAKAANLVEQTIGSIRTVASFTGEKQAVSSYSTFLEDSYKSGVQEGFVSGMGLGTIMFFIFCLYALAVWYGAKLIMEKGYDGGRVINVIIAVLTASMSLGQASPSMSAFAAGQAAAYKMFQTIERKPDIDAYDPNGKTIEDIHGEIELRDVYFSYPARPEELIFNGFSLQISSGSTTALVGQSGSGKSTVISLIERFYDPRAGEVLIDGINVKEFQIRWIRGKIGLVSQEPVLFASSIKDNIAYGKEGATVEEIRAAAELANAAKFIDKLPQGLDTMVGEHGTQLSGGQKQRIAIARAILKDPRILLLDEATSALDAESERVVQEALDRIMVNRTTVVVAHRLSTVRNADMIAVIQSGKMVEKGTHIELLKNPGGAYSQLIRLQEERNESEESADHQNKRELSSGSLKHSSRPGSLRRSGSSLGNSSRHSFSVSFSLPTGVSIPGPESEHSQTKEQPGKVPIRRLAALNKPEIPVLLIGCVGSIANGAIFPIFGLLLSTVIKIFYEPFHELKKDSKFWSLMFVALGLASLVAIPTRMHFFSVAGSKLIQRIRLICYEKVINMEVGWFDEPANSSGAIGARLSTDAAFVRALVGDALGLLVENIATALTGLIIAFTASWQLAFIVVVFIPFIGLNGYIQIKFMKGFSGDAKKMYEEASQVANDAVGSIRTVASFCSEEKVMELYRKKCEGPMKAGIRQGLISGTGFGVSFFLLFCVNALCYYVGARFVDAGNATFSDVFRVILALTFTANGISQSSSLAPDSSKAKSAIVSIFGIIDRKSKIDPSDESGTRLDSIRGEIELRHVSFKYSSRPDIPIFRDLSLTIHSGMTVALVGESGSGKSTVISLLQRFYDPDSGHITLDGVDIQNLQLKWLRQQMGLVSQEPVLFNDTIRANIAYGKGGNATEAEIIAAAELANAHSFISGLQQGYDAIVGERGIQLSGGQKQRVAIARAIIKSPKILLLDEATSALDAESERVVQDALDRVMVNRTTVVVAHRLSTIKNANVIAVMKNGVIVEKGRHDTLINIEGGYYSSLIQLHATTSTV</sequence>
<keyword evidence="9 12" id="KW-0472">Membrane</keyword>
<dbReference type="GO" id="GO:0005743">
    <property type="term" value="C:mitochondrial inner membrane"/>
    <property type="evidence" value="ECO:0007669"/>
    <property type="project" value="TreeGrafter"/>
</dbReference>
<dbReference type="SUPFAM" id="SSF90123">
    <property type="entry name" value="ABC transporter transmembrane region"/>
    <property type="match status" value="2"/>
</dbReference>
<dbReference type="FunFam" id="1.20.1560.10:FF:000044">
    <property type="entry name" value="ABC transporter B family member 9"/>
    <property type="match status" value="1"/>
</dbReference>
<evidence type="ECO:0000313" key="14">
    <source>
        <dbReference type="Proteomes" id="UP000447434"/>
    </source>
</evidence>
<keyword evidence="5" id="KW-0677">Repeat</keyword>
<dbReference type="PROSITE" id="PS50893">
    <property type="entry name" value="ABC_TRANSPORTER_2"/>
    <property type="match status" value="2"/>
</dbReference>
<evidence type="ECO:0000256" key="7">
    <source>
        <dbReference type="ARBA" id="ARBA00022840"/>
    </source>
</evidence>
<dbReference type="InterPro" id="IPR011527">
    <property type="entry name" value="ABC1_TM_dom"/>
</dbReference>